<feature type="transmembrane region" description="Helical" evidence="6">
    <location>
        <begin position="168"/>
        <end position="188"/>
    </location>
</feature>
<dbReference type="RefSeq" id="WP_163816406.1">
    <property type="nucleotide sequence ID" value="NZ_JAAGOB010000002.1"/>
</dbReference>
<keyword evidence="3 6" id="KW-0812">Transmembrane</keyword>
<evidence type="ECO:0000256" key="4">
    <source>
        <dbReference type="ARBA" id="ARBA00022989"/>
    </source>
</evidence>
<proteinExistence type="inferred from homology"/>
<evidence type="ECO:0000259" key="7">
    <source>
        <dbReference type="Pfam" id="PF02683"/>
    </source>
</evidence>
<dbReference type="Pfam" id="PF02683">
    <property type="entry name" value="DsbD_TM"/>
    <property type="match status" value="1"/>
</dbReference>
<feature type="transmembrane region" description="Helical" evidence="6">
    <location>
        <begin position="96"/>
        <end position="118"/>
    </location>
</feature>
<evidence type="ECO:0000256" key="1">
    <source>
        <dbReference type="ARBA" id="ARBA00004141"/>
    </source>
</evidence>
<comment type="caution">
    <text evidence="8">The sequence shown here is derived from an EMBL/GenBank/DDBJ whole genome shotgun (WGS) entry which is preliminary data.</text>
</comment>
<sequence length="248" mass="25872">MGTTFGETVLSGSLLLAIPVAVLAGLVSFLSPCVLPLVPGYLGYVTGLSGSELSRGSRGRLVLGVSLFILGFGLVFVSYGLLFGGLGSTLRQHADVITRVMGVVTIGLGLAFAGWLPGLTRQWKTQAKPAVGLAGAPALGVVFGLGWTPCMGPTLAAVQFLAFDEANAARGALLSFMYTVGLGLPFLLAALAYRRSMTTFAWLRRHQVALVRFGGAMLVVVGLLLVTGLWGELMAHMQGWISGFEVAV</sequence>
<gene>
    <name evidence="8" type="ORF">G1H11_04355</name>
</gene>
<name>A0A6N9YI14_9ACTN</name>
<feature type="transmembrane region" description="Helical" evidence="6">
    <location>
        <begin position="14"/>
        <end position="40"/>
    </location>
</feature>
<keyword evidence="9" id="KW-1185">Reference proteome</keyword>
<evidence type="ECO:0000313" key="9">
    <source>
        <dbReference type="Proteomes" id="UP000469185"/>
    </source>
</evidence>
<feature type="transmembrane region" description="Helical" evidence="6">
    <location>
        <begin position="209"/>
        <end position="230"/>
    </location>
</feature>
<comment type="subcellular location">
    <subcellularLocation>
        <location evidence="1">Membrane</location>
        <topology evidence="1">Multi-pass membrane protein</topology>
    </subcellularLocation>
</comment>
<keyword evidence="5 6" id="KW-0472">Membrane</keyword>
<dbReference type="GO" id="GO:0017004">
    <property type="term" value="P:cytochrome complex assembly"/>
    <property type="evidence" value="ECO:0007669"/>
    <property type="project" value="InterPro"/>
</dbReference>
<evidence type="ECO:0000256" key="6">
    <source>
        <dbReference type="SAM" id="Phobius"/>
    </source>
</evidence>
<evidence type="ECO:0000256" key="5">
    <source>
        <dbReference type="ARBA" id="ARBA00023136"/>
    </source>
</evidence>
<dbReference type="EMBL" id="JAAGOB010000002">
    <property type="protein sequence ID" value="NED94538.1"/>
    <property type="molecule type" value="Genomic_DNA"/>
</dbReference>
<evidence type="ECO:0000313" key="8">
    <source>
        <dbReference type="EMBL" id="NED94538.1"/>
    </source>
</evidence>
<dbReference type="GO" id="GO:0016020">
    <property type="term" value="C:membrane"/>
    <property type="evidence" value="ECO:0007669"/>
    <property type="project" value="UniProtKB-SubCell"/>
</dbReference>
<feature type="domain" description="Cytochrome C biogenesis protein transmembrane" evidence="7">
    <location>
        <begin position="15"/>
        <end position="220"/>
    </location>
</feature>
<dbReference type="Proteomes" id="UP000469185">
    <property type="component" value="Unassembled WGS sequence"/>
</dbReference>
<dbReference type="AlphaFoldDB" id="A0A6N9YI14"/>
<evidence type="ECO:0000256" key="3">
    <source>
        <dbReference type="ARBA" id="ARBA00022692"/>
    </source>
</evidence>
<evidence type="ECO:0000256" key="2">
    <source>
        <dbReference type="ARBA" id="ARBA00006143"/>
    </source>
</evidence>
<dbReference type="PANTHER" id="PTHR31272:SF4">
    <property type="entry name" value="CYTOCHROME C-TYPE BIOGENESIS PROTEIN HI_1454-RELATED"/>
    <property type="match status" value="1"/>
</dbReference>
<keyword evidence="4 6" id="KW-1133">Transmembrane helix</keyword>
<feature type="transmembrane region" description="Helical" evidence="6">
    <location>
        <begin position="61"/>
        <end position="84"/>
    </location>
</feature>
<reference evidence="8 9" key="1">
    <citation type="submission" date="2020-02" db="EMBL/GenBank/DDBJ databases">
        <authorList>
            <person name="Li X.-J."/>
            <person name="Feng X.-M."/>
        </authorList>
    </citation>
    <scope>NUCLEOTIDE SEQUENCE [LARGE SCALE GENOMIC DNA]</scope>
    <source>
        <strain evidence="8 9">CGMCC 4.7225</strain>
    </source>
</reference>
<comment type="similarity">
    <text evidence="2">Belongs to the DsbD family.</text>
</comment>
<accession>A0A6N9YI14</accession>
<organism evidence="8 9">
    <name type="scientific">Phytoactinopolyspora alkaliphila</name>
    <dbReference type="NCBI Taxonomy" id="1783498"/>
    <lineage>
        <taxon>Bacteria</taxon>
        <taxon>Bacillati</taxon>
        <taxon>Actinomycetota</taxon>
        <taxon>Actinomycetes</taxon>
        <taxon>Jiangellales</taxon>
        <taxon>Jiangellaceae</taxon>
        <taxon>Phytoactinopolyspora</taxon>
    </lineage>
</organism>
<dbReference type="PANTHER" id="PTHR31272">
    <property type="entry name" value="CYTOCHROME C-TYPE BIOGENESIS PROTEIN HI_1454-RELATED"/>
    <property type="match status" value="1"/>
</dbReference>
<dbReference type="InterPro" id="IPR051790">
    <property type="entry name" value="Cytochrome_c-biogenesis_DsbD"/>
</dbReference>
<feature type="transmembrane region" description="Helical" evidence="6">
    <location>
        <begin position="130"/>
        <end position="148"/>
    </location>
</feature>
<dbReference type="InterPro" id="IPR003834">
    <property type="entry name" value="Cyt_c_assmbl_TM_dom"/>
</dbReference>
<protein>
    <submittedName>
        <fullName evidence="8">Cytochrome c biogenesis protein CcdA</fullName>
    </submittedName>
</protein>